<reference evidence="2" key="1">
    <citation type="submission" date="2020-01" db="EMBL/GenBank/DDBJ databases">
        <authorList>
            <person name="Feng Z.H.Z."/>
        </authorList>
    </citation>
    <scope>NUCLEOTIDE SEQUENCE</scope>
    <source>
        <strain evidence="2">CBS107.38</strain>
    </source>
</reference>
<evidence type="ECO:0000256" key="1">
    <source>
        <dbReference type="SAM" id="MobiDB-lite"/>
    </source>
</evidence>
<feature type="region of interest" description="Disordered" evidence="1">
    <location>
        <begin position="1"/>
        <end position="21"/>
    </location>
</feature>
<evidence type="ECO:0000313" key="3">
    <source>
        <dbReference type="Proteomes" id="UP000596902"/>
    </source>
</evidence>
<keyword evidence="3" id="KW-1185">Reference proteome</keyword>
<name>A0A8H7EA22_9PLEO</name>
<dbReference type="AlphaFoldDB" id="A0A8H7EA22"/>
<organism evidence="2 3">
    <name type="scientific">Alternaria burnsii</name>
    <dbReference type="NCBI Taxonomy" id="1187904"/>
    <lineage>
        <taxon>Eukaryota</taxon>
        <taxon>Fungi</taxon>
        <taxon>Dikarya</taxon>
        <taxon>Ascomycota</taxon>
        <taxon>Pezizomycotina</taxon>
        <taxon>Dothideomycetes</taxon>
        <taxon>Pleosporomycetidae</taxon>
        <taxon>Pleosporales</taxon>
        <taxon>Pleosporineae</taxon>
        <taxon>Pleosporaceae</taxon>
        <taxon>Alternaria</taxon>
        <taxon>Alternaria sect. Alternaria</taxon>
    </lineage>
</organism>
<sequence length="56" mass="6156">MDRKDGGDRSGVGRRKAQGTWFQGVTPQPSFQVYLVVCHGSSRSSSERAESNIITQ</sequence>
<gene>
    <name evidence="2" type="ORF">GT037_009994</name>
</gene>
<dbReference type="Proteomes" id="UP000596902">
    <property type="component" value="Unassembled WGS sequence"/>
</dbReference>
<evidence type="ECO:0000313" key="2">
    <source>
        <dbReference type="EMBL" id="KAF7672095.1"/>
    </source>
</evidence>
<reference evidence="2" key="2">
    <citation type="submission" date="2020-08" db="EMBL/GenBank/DDBJ databases">
        <title>Draft Genome Sequence of Cumin Blight Pathogen Alternaria burnsii.</title>
        <authorList>
            <person name="Feng Z."/>
        </authorList>
    </citation>
    <scope>NUCLEOTIDE SEQUENCE</scope>
    <source>
        <strain evidence="2">CBS107.38</strain>
    </source>
</reference>
<protein>
    <submittedName>
        <fullName evidence="2">Uncharacterized protein</fullName>
    </submittedName>
</protein>
<proteinExistence type="predicted"/>
<comment type="caution">
    <text evidence="2">The sequence shown here is derived from an EMBL/GenBank/DDBJ whole genome shotgun (WGS) entry which is preliminary data.</text>
</comment>
<accession>A0A8H7EA22</accession>
<dbReference type="GeneID" id="62208219"/>
<dbReference type="EMBL" id="JAAABM010000018">
    <property type="protein sequence ID" value="KAF7672095.1"/>
    <property type="molecule type" value="Genomic_DNA"/>
</dbReference>
<dbReference type="RefSeq" id="XP_038782455.1">
    <property type="nucleotide sequence ID" value="XM_038935041.1"/>
</dbReference>